<sequence>MIPDLTFAAGVISDSLRSSLTMACAEVVHELDKRLRLRILFDADDFPLAVATLHNGTRIAVLLRALLSGQGRRPVAEKVSPDSVALEHSRAQEQ</sequence>
<evidence type="ECO:0000313" key="2">
    <source>
        <dbReference type="Proteomes" id="UP000424673"/>
    </source>
</evidence>
<organism evidence="1 2">
    <name type="scientific">Methylocystis rosea</name>
    <dbReference type="NCBI Taxonomy" id="173366"/>
    <lineage>
        <taxon>Bacteria</taxon>
        <taxon>Pseudomonadati</taxon>
        <taxon>Pseudomonadota</taxon>
        <taxon>Alphaproteobacteria</taxon>
        <taxon>Hyphomicrobiales</taxon>
        <taxon>Methylocystaceae</taxon>
        <taxon>Methylocystis</taxon>
    </lineage>
</organism>
<keyword evidence="2" id="KW-1185">Reference proteome</keyword>
<reference evidence="2" key="1">
    <citation type="submission" date="2019-09" db="EMBL/GenBank/DDBJ databases">
        <title>Isolation and complete genome sequencing of Methylocystis species.</title>
        <authorList>
            <person name="Rumah B.L."/>
            <person name="Stead C.E."/>
            <person name="Stevens B.C."/>
            <person name="Minton N.P."/>
            <person name="Grosse-Honebrink A."/>
            <person name="Zhang Y."/>
        </authorList>
    </citation>
    <scope>NUCLEOTIDE SEQUENCE [LARGE SCALE GENOMIC DNA]</scope>
    <source>
        <strain evidence="2">BRCS1</strain>
    </source>
</reference>
<dbReference type="Proteomes" id="UP000424673">
    <property type="component" value="Chromosome"/>
</dbReference>
<evidence type="ECO:0000313" key="1">
    <source>
        <dbReference type="EMBL" id="QGM93839.1"/>
    </source>
</evidence>
<reference evidence="1 2" key="2">
    <citation type="journal article" date="2021" name="AMB Express">
        <title>Isolation and characterisation of Methylocystis spp. for poly-3-hydroxybutyrate production using waste methane feedstocks.</title>
        <authorList>
            <person name="Rumah B.L."/>
            <person name="Stead C.E."/>
            <person name="Claxton Stevens B.H."/>
            <person name="Minton N.P."/>
            <person name="Grosse-Honebrink A."/>
            <person name="Zhang Y."/>
        </authorList>
    </citation>
    <scope>NUCLEOTIDE SEQUENCE [LARGE SCALE GENOMIC DNA]</scope>
    <source>
        <strain evidence="1 2">BRCS1</strain>
    </source>
</reference>
<name>A0ABX6EGN6_9HYPH</name>
<proteinExistence type="predicted"/>
<dbReference type="RefSeq" id="WP_154451656.1">
    <property type="nucleotide sequence ID" value="NZ_CP044328.1"/>
</dbReference>
<dbReference type="EMBL" id="CP044328">
    <property type="protein sequence ID" value="QGM93839.1"/>
    <property type="molecule type" value="Genomic_DNA"/>
</dbReference>
<protein>
    <submittedName>
        <fullName evidence="1">Uncharacterized protein</fullName>
    </submittedName>
</protein>
<accession>A0ABX6EGN6</accession>
<gene>
    <name evidence="1" type="ORF">F7D13_07265</name>
</gene>